<dbReference type="GO" id="GO:0000278">
    <property type="term" value="P:mitotic cell cycle"/>
    <property type="evidence" value="ECO:0007669"/>
    <property type="project" value="UniProtKB-ARBA"/>
</dbReference>
<dbReference type="GO" id="GO:0005881">
    <property type="term" value="C:cytoplasmic microtubule"/>
    <property type="evidence" value="ECO:0007669"/>
    <property type="project" value="TreeGrafter"/>
</dbReference>
<dbReference type="GO" id="GO:0008017">
    <property type="term" value="F:microtubule binding"/>
    <property type="evidence" value="ECO:0007669"/>
    <property type="project" value="TreeGrafter"/>
</dbReference>
<evidence type="ECO:0000259" key="4">
    <source>
        <dbReference type="SMART" id="SM01349"/>
    </source>
</evidence>
<dbReference type="GO" id="GO:0000226">
    <property type="term" value="P:microtubule cytoskeleton organization"/>
    <property type="evidence" value="ECO:0007669"/>
    <property type="project" value="TreeGrafter"/>
</dbReference>
<feature type="domain" description="TOG" evidence="4">
    <location>
        <begin position="134"/>
        <end position="375"/>
    </location>
</feature>
<dbReference type="GO" id="GO:0005819">
    <property type="term" value="C:spindle"/>
    <property type="evidence" value="ECO:0007669"/>
    <property type="project" value="UniProtKB-ARBA"/>
</dbReference>
<gene>
    <name evidence="5" type="ORF">AGERDE_LOCUS11299</name>
</gene>
<dbReference type="PANTHER" id="PTHR21567">
    <property type="entry name" value="CLASP"/>
    <property type="match status" value="1"/>
</dbReference>
<feature type="repeat" description="HEAT" evidence="2">
    <location>
        <begin position="311"/>
        <end position="347"/>
    </location>
</feature>
<dbReference type="InterPro" id="IPR011989">
    <property type="entry name" value="ARM-like"/>
</dbReference>
<sequence length="378" mass="41928">LGIIDIDPNHQLSNFEQFDLEEDGLIEENDQSKDASVNRTTSIYVSDDVWNQLAAVNGDNINPFFLNPEDRFGGAGVSTVSPLTPIQEVPPSSSSVGEDKSPGTPEQSSSADGSPSLGARTRALRRPERFQAVSPIPSAPQDRRLLLATLLARLNANSDIDNHMFRKLCYLSKETPLSAGAESADIWENGDRFSELITALLVFLENPLQNNSELKENALQLLQQLLLNQTEYVQGMERDLLRILLECRADPANNVCGKVDEILDTYVQIVDPLLGLYSLIDIMESRSAFVVLAKLVKRFDQKSLERQVGRILPLAIRGFNDPKAEIRKSIVEALVSIYSVIGDDSTMFQYLSSLNSSQQNLIKYYFKRASVSAHGIQV</sequence>
<dbReference type="Gene3D" id="1.25.10.10">
    <property type="entry name" value="Leucine-rich Repeat Variant"/>
    <property type="match status" value="1"/>
</dbReference>
<comment type="caution">
    <text evidence="5">The sequence shown here is derived from an EMBL/GenBank/DDBJ whole genome shotgun (WGS) entry which is preliminary data.</text>
</comment>
<feature type="non-terminal residue" evidence="5">
    <location>
        <position position="1"/>
    </location>
</feature>
<organism evidence="5 6">
    <name type="scientific">Ambispora gerdemannii</name>
    <dbReference type="NCBI Taxonomy" id="144530"/>
    <lineage>
        <taxon>Eukaryota</taxon>
        <taxon>Fungi</taxon>
        <taxon>Fungi incertae sedis</taxon>
        <taxon>Mucoromycota</taxon>
        <taxon>Glomeromycotina</taxon>
        <taxon>Glomeromycetes</taxon>
        <taxon>Archaeosporales</taxon>
        <taxon>Ambisporaceae</taxon>
        <taxon>Ambispora</taxon>
    </lineage>
</organism>
<dbReference type="InterPro" id="IPR021133">
    <property type="entry name" value="HEAT_type_2"/>
</dbReference>
<accession>A0A9N9H4L4</accession>
<feature type="region of interest" description="Disordered" evidence="3">
    <location>
        <begin position="76"/>
        <end position="118"/>
    </location>
</feature>
<evidence type="ECO:0000256" key="2">
    <source>
        <dbReference type="PROSITE-ProRule" id="PRU00103"/>
    </source>
</evidence>
<dbReference type="GO" id="GO:0031110">
    <property type="term" value="P:regulation of microtubule polymerization or depolymerization"/>
    <property type="evidence" value="ECO:0007669"/>
    <property type="project" value="UniProtKB-ARBA"/>
</dbReference>
<dbReference type="SMART" id="SM01349">
    <property type="entry name" value="TOG"/>
    <property type="match status" value="1"/>
</dbReference>
<dbReference type="OrthoDB" id="2397370at2759"/>
<dbReference type="Proteomes" id="UP000789831">
    <property type="component" value="Unassembled WGS sequence"/>
</dbReference>
<name>A0A9N9H4L4_9GLOM</name>
<keyword evidence="6" id="KW-1185">Reference proteome</keyword>
<feature type="compositionally biased region" description="Polar residues" evidence="3">
    <location>
        <begin position="78"/>
        <end position="96"/>
    </location>
</feature>
<dbReference type="SUPFAM" id="SSF48371">
    <property type="entry name" value="ARM repeat"/>
    <property type="match status" value="1"/>
</dbReference>
<evidence type="ECO:0000313" key="6">
    <source>
        <dbReference type="Proteomes" id="UP000789831"/>
    </source>
</evidence>
<evidence type="ECO:0000313" key="5">
    <source>
        <dbReference type="EMBL" id="CAG8648447.1"/>
    </source>
</evidence>
<keyword evidence="1" id="KW-0677">Repeat</keyword>
<dbReference type="InterPro" id="IPR034085">
    <property type="entry name" value="TOG"/>
</dbReference>
<dbReference type="EMBL" id="CAJVPL010004511">
    <property type="protein sequence ID" value="CAG8648447.1"/>
    <property type="molecule type" value="Genomic_DNA"/>
</dbReference>
<dbReference type="PANTHER" id="PTHR21567:SF9">
    <property type="entry name" value="CLIP-ASSOCIATING PROTEIN"/>
    <property type="match status" value="1"/>
</dbReference>
<evidence type="ECO:0000256" key="3">
    <source>
        <dbReference type="SAM" id="MobiDB-lite"/>
    </source>
</evidence>
<dbReference type="InterPro" id="IPR016024">
    <property type="entry name" value="ARM-type_fold"/>
</dbReference>
<proteinExistence type="predicted"/>
<evidence type="ECO:0000256" key="1">
    <source>
        <dbReference type="ARBA" id="ARBA00022737"/>
    </source>
</evidence>
<reference evidence="5" key="1">
    <citation type="submission" date="2021-06" db="EMBL/GenBank/DDBJ databases">
        <authorList>
            <person name="Kallberg Y."/>
            <person name="Tangrot J."/>
            <person name="Rosling A."/>
        </authorList>
    </citation>
    <scope>NUCLEOTIDE SEQUENCE</scope>
    <source>
        <strain evidence="5">MT106</strain>
    </source>
</reference>
<dbReference type="GO" id="GO:1902903">
    <property type="term" value="P:regulation of supramolecular fiber organization"/>
    <property type="evidence" value="ECO:0007669"/>
    <property type="project" value="UniProtKB-ARBA"/>
</dbReference>
<dbReference type="AlphaFoldDB" id="A0A9N9H4L4"/>
<dbReference type="PROSITE" id="PS50077">
    <property type="entry name" value="HEAT_REPEAT"/>
    <property type="match status" value="1"/>
</dbReference>
<feature type="compositionally biased region" description="Polar residues" evidence="3">
    <location>
        <begin position="104"/>
        <end position="113"/>
    </location>
</feature>
<protein>
    <submittedName>
        <fullName evidence="5">13115_t:CDS:1</fullName>
    </submittedName>
</protein>